<dbReference type="InterPro" id="IPR036291">
    <property type="entry name" value="NAD(P)-bd_dom_sf"/>
</dbReference>
<sequence length="312" mass="34469">MTMNKSIVVVDCDDPLLAEEICAALDYYPEVEAVLPTHPSAHAAHYASCWFPDPQLLTHCPNLKLVQAASAGVDHLPEALFMSDIPLCCVVDDNFRHGMFEYALWGVLHFQRYFDRAIRNQQRKHWQLYPQRASNVFQVGVMGLGEIGSYLASQLALLGYPVSGWARSEKSLAGVTCFAGEHQLDAFCRNLDVVINVLPLTEQTRGIIASPLFNKLPQGAALINCGRGAHMINHEVMAALDSGQLGGALIDVFPVEPLPDNDPIWTHPKVIVTPHMASSAQVSVIVAQLIDNIARVEQHRPLRNQVDKHHGY</sequence>
<evidence type="ECO:0000256" key="2">
    <source>
        <dbReference type="ARBA" id="ARBA00023027"/>
    </source>
</evidence>
<dbReference type="PANTHER" id="PTHR43333">
    <property type="entry name" value="2-HACID_DH_C DOMAIN-CONTAINING PROTEIN"/>
    <property type="match status" value="1"/>
</dbReference>
<dbReference type="EMBL" id="FOGC01000005">
    <property type="protein sequence ID" value="SEQ65463.1"/>
    <property type="molecule type" value="Genomic_DNA"/>
</dbReference>
<name>A0A1H9HT33_9GAMM</name>
<dbReference type="SUPFAM" id="SSF52283">
    <property type="entry name" value="Formate/glycerate dehydrogenase catalytic domain-like"/>
    <property type="match status" value="1"/>
</dbReference>
<dbReference type="SUPFAM" id="SSF51735">
    <property type="entry name" value="NAD(P)-binding Rossmann-fold domains"/>
    <property type="match status" value="1"/>
</dbReference>
<keyword evidence="4" id="KW-0670">Pyruvate</keyword>
<dbReference type="Pfam" id="PF02826">
    <property type="entry name" value="2-Hacid_dh_C"/>
    <property type="match status" value="1"/>
</dbReference>
<protein>
    <submittedName>
        <fullName evidence="4">Glyoxylate/hydroxypyruvate reductase A</fullName>
    </submittedName>
</protein>
<dbReference type="Gene3D" id="3.40.50.720">
    <property type="entry name" value="NAD(P)-binding Rossmann-like Domain"/>
    <property type="match status" value="2"/>
</dbReference>
<keyword evidence="5" id="KW-1185">Reference proteome</keyword>
<keyword evidence="1" id="KW-0560">Oxidoreductase</keyword>
<dbReference type="AlphaFoldDB" id="A0A1H9HT33"/>
<evidence type="ECO:0000259" key="3">
    <source>
        <dbReference type="Pfam" id="PF02826"/>
    </source>
</evidence>
<dbReference type="GO" id="GO:0016491">
    <property type="term" value="F:oxidoreductase activity"/>
    <property type="evidence" value="ECO:0007669"/>
    <property type="project" value="UniProtKB-KW"/>
</dbReference>
<keyword evidence="2" id="KW-0520">NAD</keyword>
<evidence type="ECO:0000256" key="1">
    <source>
        <dbReference type="ARBA" id="ARBA00023002"/>
    </source>
</evidence>
<proteinExistence type="predicted"/>
<dbReference type="InterPro" id="IPR006140">
    <property type="entry name" value="D-isomer_DH_NAD-bd"/>
</dbReference>
<evidence type="ECO:0000313" key="4">
    <source>
        <dbReference type="EMBL" id="SEQ65463.1"/>
    </source>
</evidence>
<organism evidence="4 5">
    <name type="scientific">Rosenbergiella nectarea</name>
    <dbReference type="NCBI Taxonomy" id="988801"/>
    <lineage>
        <taxon>Bacteria</taxon>
        <taxon>Pseudomonadati</taxon>
        <taxon>Pseudomonadota</taxon>
        <taxon>Gammaproteobacteria</taxon>
        <taxon>Enterobacterales</taxon>
        <taxon>Erwiniaceae</taxon>
        <taxon>Rosenbergiella</taxon>
    </lineage>
</organism>
<dbReference type="PANTHER" id="PTHR43333:SF1">
    <property type="entry name" value="D-ISOMER SPECIFIC 2-HYDROXYACID DEHYDROGENASE NAD-BINDING DOMAIN-CONTAINING PROTEIN"/>
    <property type="match status" value="1"/>
</dbReference>
<gene>
    <name evidence="4" type="ORF">SAMN05216522_10554</name>
</gene>
<evidence type="ECO:0000313" key="5">
    <source>
        <dbReference type="Proteomes" id="UP000242515"/>
    </source>
</evidence>
<accession>A0A1H9HT33</accession>
<dbReference type="GO" id="GO:0051287">
    <property type="term" value="F:NAD binding"/>
    <property type="evidence" value="ECO:0007669"/>
    <property type="project" value="InterPro"/>
</dbReference>
<dbReference type="Proteomes" id="UP000242515">
    <property type="component" value="Unassembled WGS sequence"/>
</dbReference>
<reference evidence="5" key="1">
    <citation type="submission" date="2016-10" db="EMBL/GenBank/DDBJ databases">
        <authorList>
            <person name="Varghese N."/>
            <person name="Submissions S."/>
        </authorList>
    </citation>
    <scope>NUCLEOTIDE SEQUENCE [LARGE SCALE GENOMIC DNA]</scope>
    <source>
        <strain evidence="5">8N4</strain>
    </source>
</reference>
<dbReference type="CDD" id="cd12164">
    <property type="entry name" value="GDH_like_2"/>
    <property type="match status" value="1"/>
</dbReference>
<dbReference type="STRING" id="988801.SAMN05216522_10554"/>
<feature type="domain" description="D-isomer specific 2-hydroxyacid dehydrogenase NAD-binding" evidence="3">
    <location>
        <begin position="107"/>
        <end position="277"/>
    </location>
</feature>